<dbReference type="Proteomes" id="UP001156666">
    <property type="component" value="Unassembled WGS sequence"/>
</dbReference>
<gene>
    <name evidence="7" type="ORF">GCM10007940_31350</name>
</gene>
<sequence>MGDKVKAFLKFLVFFASGGIILYLLYRSQANAFAEQCLIDGIPSDDCNYFQKIMTDFRSVKIAWLLLVILMYMASNISRAARWMMMFKPLGHTVKFKNALGTLMIGYFANLGLPRLGEVLRPVALSRYEKISVEKVVGTIVAERALDVIMLLLFIGLALLLEYDRLWSYILENQAILDKVMPILTSPLFYILILIFAVSGILLIRSAWFKKSKLGVKVFGLVHGLMEGIKSIFNLERPSLFILHTVFIWVMYFLMTRLCFYAFEPTAGLSLVAGLMVFVFGTLGIVFPSPGGMGSYHALIMAGLAIYGVEQADSFSYANIIFFTIQLFCNVFFGLLAYILLPLLNKNYEGELSTQNTN</sequence>
<evidence type="ECO:0000256" key="4">
    <source>
        <dbReference type="ARBA" id="ARBA00022989"/>
    </source>
</evidence>
<dbReference type="GO" id="GO:0005886">
    <property type="term" value="C:plasma membrane"/>
    <property type="evidence" value="ECO:0007669"/>
    <property type="project" value="UniProtKB-SubCell"/>
</dbReference>
<organism evidence="7 8">
    <name type="scientific">Portibacter lacus</name>
    <dbReference type="NCBI Taxonomy" id="1099794"/>
    <lineage>
        <taxon>Bacteria</taxon>
        <taxon>Pseudomonadati</taxon>
        <taxon>Bacteroidota</taxon>
        <taxon>Saprospiria</taxon>
        <taxon>Saprospirales</taxon>
        <taxon>Haliscomenobacteraceae</taxon>
        <taxon>Portibacter</taxon>
    </lineage>
</organism>
<feature type="transmembrane region" description="Helical" evidence="6">
    <location>
        <begin position="183"/>
        <end position="204"/>
    </location>
</feature>
<evidence type="ECO:0000256" key="1">
    <source>
        <dbReference type="ARBA" id="ARBA00004651"/>
    </source>
</evidence>
<dbReference type="Pfam" id="PF03706">
    <property type="entry name" value="LPG_synthase_TM"/>
    <property type="match status" value="1"/>
</dbReference>
<feature type="transmembrane region" description="Helical" evidence="6">
    <location>
        <begin position="267"/>
        <end position="287"/>
    </location>
</feature>
<evidence type="ECO:0000256" key="5">
    <source>
        <dbReference type="ARBA" id="ARBA00023136"/>
    </source>
</evidence>
<reference evidence="7" key="1">
    <citation type="journal article" date="2014" name="Int. J. Syst. Evol. Microbiol.">
        <title>Complete genome sequence of Corynebacterium casei LMG S-19264T (=DSM 44701T), isolated from a smear-ripened cheese.</title>
        <authorList>
            <consortium name="US DOE Joint Genome Institute (JGI-PGF)"/>
            <person name="Walter F."/>
            <person name="Albersmeier A."/>
            <person name="Kalinowski J."/>
            <person name="Ruckert C."/>
        </authorList>
    </citation>
    <scope>NUCLEOTIDE SEQUENCE</scope>
    <source>
        <strain evidence="7">NBRC 108769</strain>
    </source>
</reference>
<evidence type="ECO:0000256" key="3">
    <source>
        <dbReference type="ARBA" id="ARBA00022692"/>
    </source>
</evidence>
<keyword evidence="4 6" id="KW-1133">Transmembrane helix</keyword>
<comment type="subcellular location">
    <subcellularLocation>
        <location evidence="1">Cell membrane</location>
        <topology evidence="1">Multi-pass membrane protein</topology>
    </subcellularLocation>
</comment>
<dbReference type="PANTHER" id="PTHR39087:SF2">
    <property type="entry name" value="UPF0104 MEMBRANE PROTEIN MJ1595"/>
    <property type="match status" value="1"/>
</dbReference>
<dbReference type="NCBIfam" id="TIGR00374">
    <property type="entry name" value="flippase-like domain"/>
    <property type="match status" value="1"/>
</dbReference>
<feature type="transmembrane region" description="Helical" evidence="6">
    <location>
        <begin position="62"/>
        <end position="81"/>
    </location>
</feature>
<keyword evidence="3 6" id="KW-0812">Transmembrane</keyword>
<evidence type="ECO:0000313" key="8">
    <source>
        <dbReference type="Proteomes" id="UP001156666"/>
    </source>
</evidence>
<name>A0AA37SS00_9BACT</name>
<feature type="transmembrane region" description="Helical" evidence="6">
    <location>
        <begin position="321"/>
        <end position="341"/>
    </location>
</feature>
<reference evidence="7" key="2">
    <citation type="submission" date="2023-01" db="EMBL/GenBank/DDBJ databases">
        <title>Draft genome sequence of Portibacter lacus strain NBRC 108769.</title>
        <authorList>
            <person name="Sun Q."/>
            <person name="Mori K."/>
        </authorList>
    </citation>
    <scope>NUCLEOTIDE SEQUENCE</scope>
    <source>
        <strain evidence="7">NBRC 108769</strain>
    </source>
</reference>
<feature type="transmembrane region" description="Helical" evidence="6">
    <location>
        <begin position="145"/>
        <end position="163"/>
    </location>
</feature>
<accession>A0AA37SS00</accession>
<keyword evidence="8" id="KW-1185">Reference proteome</keyword>
<dbReference type="EMBL" id="BSOH01000021">
    <property type="protein sequence ID" value="GLR18519.1"/>
    <property type="molecule type" value="Genomic_DNA"/>
</dbReference>
<feature type="transmembrane region" description="Helical" evidence="6">
    <location>
        <begin position="293"/>
        <end position="309"/>
    </location>
</feature>
<feature type="transmembrane region" description="Helical" evidence="6">
    <location>
        <begin position="7"/>
        <end position="26"/>
    </location>
</feature>
<dbReference type="RefSeq" id="WP_235295184.1">
    <property type="nucleotide sequence ID" value="NZ_BSOH01000021.1"/>
</dbReference>
<dbReference type="PANTHER" id="PTHR39087">
    <property type="entry name" value="UPF0104 MEMBRANE PROTEIN MJ1595"/>
    <property type="match status" value="1"/>
</dbReference>
<evidence type="ECO:0000256" key="6">
    <source>
        <dbReference type="SAM" id="Phobius"/>
    </source>
</evidence>
<feature type="transmembrane region" description="Helical" evidence="6">
    <location>
        <begin position="239"/>
        <end position="260"/>
    </location>
</feature>
<evidence type="ECO:0000256" key="2">
    <source>
        <dbReference type="ARBA" id="ARBA00022475"/>
    </source>
</evidence>
<keyword evidence="2" id="KW-1003">Cell membrane</keyword>
<keyword evidence="5 6" id="KW-0472">Membrane</keyword>
<protein>
    <submittedName>
        <fullName evidence="7">Membrane protein</fullName>
    </submittedName>
</protein>
<proteinExistence type="predicted"/>
<comment type="caution">
    <text evidence="7">The sequence shown here is derived from an EMBL/GenBank/DDBJ whole genome shotgun (WGS) entry which is preliminary data.</text>
</comment>
<dbReference type="AlphaFoldDB" id="A0AA37SS00"/>
<dbReference type="InterPro" id="IPR022791">
    <property type="entry name" value="L-PG_synthase/AglD"/>
</dbReference>
<evidence type="ECO:0000313" key="7">
    <source>
        <dbReference type="EMBL" id="GLR18519.1"/>
    </source>
</evidence>